<evidence type="ECO:0000256" key="4">
    <source>
        <dbReference type="ARBA" id="ARBA00023136"/>
    </source>
</evidence>
<dbReference type="Pfam" id="PF00361">
    <property type="entry name" value="Proton_antipo_M"/>
    <property type="match status" value="1"/>
</dbReference>
<evidence type="ECO:0000313" key="9">
    <source>
        <dbReference type="Proteomes" id="UP001222770"/>
    </source>
</evidence>
<feature type="transmembrane region" description="Helical" evidence="6">
    <location>
        <begin position="45"/>
        <end position="67"/>
    </location>
</feature>
<proteinExistence type="predicted"/>
<dbReference type="InterPro" id="IPR001750">
    <property type="entry name" value="ND/Mrp_TM"/>
</dbReference>
<dbReference type="PANTHER" id="PTHR42829">
    <property type="entry name" value="NADH-UBIQUINONE OXIDOREDUCTASE CHAIN 5"/>
    <property type="match status" value="1"/>
</dbReference>
<comment type="caution">
    <text evidence="8">The sequence shown here is derived from an EMBL/GenBank/DDBJ whole genome shotgun (WGS) entry which is preliminary data.</text>
</comment>
<comment type="subcellular location">
    <subcellularLocation>
        <location evidence="1">Endomembrane system</location>
        <topology evidence="1">Multi-pass membrane protein</topology>
    </subcellularLocation>
    <subcellularLocation>
        <location evidence="5">Membrane</location>
        <topology evidence="5">Multi-pass membrane protein</topology>
    </subcellularLocation>
</comment>
<feature type="transmembrane region" description="Helical" evidence="6">
    <location>
        <begin position="352"/>
        <end position="373"/>
    </location>
</feature>
<dbReference type="RefSeq" id="WP_277274839.1">
    <property type="nucleotide sequence ID" value="NZ_JAROCY010000001.1"/>
</dbReference>
<feature type="transmembrane region" description="Helical" evidence="6">
    <location>
        <begin position="412"/>
        <end position="430"/>
    </location>
</feature>
<keyword evidence="9" id="KW-1185">Reference proteome</keyword>
<dbReference type="PANTHER" id="PTHR42829:SF1">
    <property type="entry name" value="INORGANIC CARBON TRANSPORTER SUBUNIT DABB-RELATED"/>
    <property type="match status" value="1"/>
</dbReference>
<feature type="transmembrane region" description="Helical" evidence="6">
    <location>
        <begin position="266"/>
        <end position="288"/>
    </location>
</feature>
<gene>
    <name evidence="8" type="ORF">POM99_00840</name>
</gene>
<protein>
    <submittedName>
        <fullName evidence="8">Proton-conducting transporter membrane subunit</fullName>
    </submittedName>
</protein>
<feature type="transmembrane region" description="Helical" evidence="6">
    <location>
        <begin position="100"/>
        <end position="117"/>
    </location>
</feature>
<evidence type="ECO:0000259" key="7">
    <source>
        <dbReference type="Pfam" id="PF00361"/>
    </source>
</evidence>
<keyword evidence="2 5" id="KW-0812">Transmembrane</keyword>
<dbReference type="PRINTS" id="PR01434">
    <property type="entry name" value="NADHDHGNASE5"/>
</dbReference>
<feature type="transmembrane region" description="Helical" evidence="6">
    <location>
        <begin position="380"/>
        <end position="400"/>
    </location>
</feature>
<feature type="domain" description="NADH:quinone oxidoreductase/Mrp antiporter transmembrane" evidence="7">
    <location>
        <begin position="96"/>
        <end position="314"/>
    </location>
</feature>
<sequence length="460" mass="46683">MHSSHSPRSSQPGTLPGQLVAVSLWLVLAIEGAEVLLRGAPAGLPPLSIAIGALTLFVAAVVATFSLRYMRADPHQGRYYARLGLLAASVLAFVTSQNLIVLGIAWLASGVLLAALIGHRSGWAEAQASARRTRRAFLIGDGALVAGLALLGWQAGSADIATVLAATPAMPATVAVPAALLLLVAAAARCALPPFSGWLLSSMTAPTPVSALMHAGLVNAGGFLLIRFAPLFEAAPAARLAALIVGLVAAIHGVGIMMVRPDVKRALAGSTVSQMGFMIMSCGLGAYAAALWHIVAHGLFKAWLFLGSGSAVGMKPRPEGRETAGFAIPAAALVTLVLGGLLVLLGKGDATLVPLLLGIATAVATLAGSIGSAAPARARVALAGGVIALVALHAAGLALIHRAVGPDAPALVPGWALVGLLAAFLGAWLWQQQRLNARRALPPQLYVHLINAGAFRPAAN</sequence>
<evidence type="ECO:0000256" key="2">
    <source>
        <dbReference type="ARBA" id="ARBA00022692"/>
    </source>
</evidence>
<feature type="transmembrane region" description="Helical" evidence="6">
    <location>
        <begin position="137"/>
        <end position="156"/>
    </location>
</feature>
<reference evidence="8 9" key="1">
    <citation type="submission" date="2023-03" db="EMBL/GenBank/DDBJ databases">
        <title>Novosphingobium cyanobacteriorum sp. nov., isolated from a eutrophic reservoir during the Microcystis bloom period.</title>
        <authorList>
            <person name="Kang M."/>
            <person name="Le V."/>
            <person name="Ko S.-R."/>
            <person name="Lee S.-A."/>
            <person name="Ahn C.-Y."/>
        </authorList>
    </citation>
    <scope>NUCLEOTIDE SEQUENCE [LARGE SCALE GENOMIC DNA]</scope>
    <source>
        <strain evidence="8 9">HBC54</strain>
    </source>
</reference>
<feature type="transmembrane region" description="Helical" evidence="6">
    <location>
        <begin position="79"/>
        <end position="94"/>
    </location>
</feature>
<keyword evidence="3 6" id="KW-1133">Transmembrane helix</keyword>
<feature type="transmembrane region" description="Helical" evidence="6">
    <location>
        <begin position="240"/>
        <end position="259"/>
    </location>
</feature>
<feature type="transmembrane region" description="Helical" evidence="6">
    <location>
        <begin position="168"/>
        <end position="188"/>
    </location>
</feature>
<dbReference type="EMBL" id="JAROCY010000001">
    <property type="protein sequence ID" value="MDF8331734.1"/>
    <property type="molecule type" value="Genomic_DNA"/>
</dbReference>
<name>A0ABT6CCT2_9SPHN</name>
<evidence type="ECO:0000256" key="5">
    <source>
        <dbReference type="RuleBase" id="RU000320"/>
    </source>
</evidence>
<keyword evidence="4 6" id="KW-0472">Membrane</keyword>
<evidence type="ECO:0000256" key="3">
    <source>
        <dbReference type="ARBA" id="ARBA00022989"/>
    </source>
</evidence>
<evidence type="ECO:0000313" key="8">
    <source>
        <dbReference type="EMBL" id="MDF8331734.1"/>
    </source>
</evidence>
<dbReference type="InterPro" id="IPR003945">
    <property type="entry name" value="NU5C-like"/>
</dbReference>
<feature type="transmembrane region" description="Helical" evidence="6">
    <location>
        <begin position="326"/>
        <end position="346"/>
    </location>
</feature>
<dbReference type="Proteomes" id="UP001222770">
    <property type="component" value="Unassembled WGS sequence"/>
</dbReference>
<evidence type="ECO:0000256" key="6">
    <source>
        <dbReference type="SAM" id="Phobius"/>
    </source>
</evidence>
<accession>A0ABT6CCT2</accession>
<evidence type="ECO:0000256" key="1">
    <source>
        <dbReference type="ARBA" id="ARBA00004127"/>
    </source>
</evidence>
<organism evidence="8 9">
    <name type="scientific">Novosphingobium cyanobacteriorum</name>
    <dbReference type="NCBI Taxonomy" id="3024215"/>
    <lineage>
        <taxon>Bacteria</taxon>
        <taxon>Pseudomonadati</taxon>
        <taxon>Pseudomonadota</taxon>
        <taxon>Alphaproteobacteria</taxon>
        <taxon>Sphingomonadales</taxon>
        <taxon>Sphingomonadaceae</taxon>
        <taxon>Novosphingobium</taxon>
    </lineage>
</organism>